<evidence type="ECO:0000313" key="10">
    <source>
        <dbReference type="EMBL" id="KAJ5369456.1"/>
    </source>
</evidence>
<dbReference type="PRINTS" id="PR00463">
    <property type="entry name" value="EP450I"/>
</dbReference>
<dbReference type="GO" id="GO:0004497">
    <property type="term" value="F:monooxygenase activity"/>
    <property type="evidence" value="ECO:0007669"/>
    <property type="project" value="UniProtKB-KW"/>
</dbReference>
<dbReference type="CDD" id="cd11058">
    <property type="entry name" value="CYP60B-like"/>
    <property type="match status" value="1"/>
</dbReference>
<dbReference type="Pfam" id="PF00067">
    <property type="entry name" value="p450"/>
    <property type="match status" value="1"/>
</dbReference>
<dbReference type="GO" id="GO:0043386">
    <property type="term" value="P:mycotoxin biosynthetic process"/>
    <property type="evidence" value="ECO:0007669"/>
    <property type="project" value="UniProtKB-ARBA"/>
</dbReference>
<dbReference type="InterPro" id="IPR036396">
    <property type="entry name" value="Cyt_P450_sf"/>
</dbReference>
<dbReference type="PROSITE" id="PS00086">
    <property type="entry name" value="CYTOCHROME_P450"/>
    <property type="match status" value="1"/>
</dbReference>
<evidence type="ECO:0000256" key="5">
    <source>
        <dbReference type="ARBA" id="ARBA00023002"/>
    </source>
</evidence>
<dbReference type="Proteomes" id="UP001147747">
    <property type="component" value="Unassembled WGS sequence"/>
</dbReference>
<dbReference type="GeneID" id="81377685"/>
<name>A0A9W9S039_9EURO</name>
<dbReference type="EMBL" id="JAPZBU010000013">
    <property type="protein sequence ID" value="KAJ5369456.1"/>
    <property type="molecule type" value="Genomic_DNA"/>
</dbReference>
<keyword evidence="5 9" id="KW-0560">Oxidoreductase</keyword>
<evidence type="ECO:0000256" key="7">
    <source>
        <dbReference type="ARBA" id="ARBA00023033"/>
    </source>
</evidence>
<dbReference type="InterPro" id="IPR017972">
    <property type="entry name" value="Cyt_P450_CS"/>
</dbReference>
<evidence type="ECO:0008006" key="12">
    <source>
        <dbReference type="Google" id="ProtNLM"/>
    </source>
</evidence>
<feature type="binding site" description="axial binding residue" evidence="8">
    <location>
        <position position="436"/>
    </location>
    <ligand>
        <name>heme</name>
        <dbReference type="ChEBI" id="CHEBI:30413"/>
    </ligand>
    <ligandPart>
        <name>Fe</name>
        <dbReference type="ChEBI" id="CHEBI:18248"/>
    </ligandPart>
</feature>
<dbReference type="InterPro" id="IPR050121">
    <property type="entry name" value="Cytochrome_P450_monoxygenase"/>
</dbReference>
<dbReference type="GO" id="GO:0020037">
    <property type="term" value="F:heme binding"/>
    <property type="evidence" value="ECO:0007669"/>
    <property type="project" value="InterPro"/>
</dbReference>
<dbReference type="RefSeq" id="XP_056480694.1">
    <property type="nucleotide sequence ID" value="XM_056638705.1"/>
</dbReference>
<dbReference type="PRINTS" id="PR00385">
    <property type="entry name" value="P450"/>
</dbReference>
<evidence type="ECO:0000313" key="11">
    <source>
        <dbReference type="Proteomes" id="UP001147747"/>
    </source>
</evidence>
<reference evidence="10" key="2">
    <citation type="journal article" date="2023" name="IMA Fungus">
        <title>Comparative genomic study of the Penicillium genus elucidates a diverse pangenome and 15 lateral gene transfer events.</title>
        <authorList>
            <person name="Petersen C."/>
            <person name="Sorensen T."/>
            <person name="Nielsen M.R."/>
            <person name="Sondergaard T.E."/>
            <person name="Sorensen J.L."/>
            <person name="Fitzpatrick D.A."/>
            <person name="Frisvad J.C."/>
            <person name="Nielsen K.L."/>
        </authorList>
    </citation>
    <scope>NUCLEOTIDE SEQUENCE</scope>
    <source>
        <strain evidence="10">IBT 29677</strain>
    </source>
</reference>
<comment type="cofactor">
    <cofactor evidence="1 8">
        <name>heme</name>
        <dbReference type="ChEBI" id="CHEBI:30413"/>
    </cofactor>
</comment>
<gene>
    <name evidence="10" type="ORF">N7509_014068</name>
</gene>
<dbReference type="InterPro" id="IPR002401">
    <property type="entry name" value="Cyt_P450_E_grp-I"/>
</dbReference>
<protein>
    <recommendedName>
        <fullName evidence="12">Cytochrome P450</fullName>
    </recommendedName>
</protein>
<keyword evidence="11" id="KW-1185">Reference proteome</keyword>
<evidence type="ECO:0000256" key="3">
    <source>
        <dbReference type="ARBA" id="ARBA00022617"/>
    </source>
</evidence>
<proteinExistence type="inferred from homology"/>
<reference evidence="10" key="1">
    <citation type="submission" date="2022-12" db="EMBL/GenBank/DDBJ databases">
        <authorList>
            <person name="Petersen C."/>
        </authorList>
    </citation>
    <scope>NUCLEOTIDE SEQUENCE</scope>
    <source>
        <strain evidence="10">IBT 29677</strain>
    </source>
</reference>
<dbReference type="AlphaFoldDB" id="A0A9W9S039"/>
<accession>A0A9W9S039</accession>
<evidence type="ECO:0000256" key="4">
    <source>
        <dbReference type="ARBA" id="ARBA00022723"/>
    </source>
</evidence>
<dbReference type="OrthoDB" id="1470350at2759"/>
<comment type="similarity">
    <text evidence="2 9">Belongs to the cytochrome P450 family.</text>
</comment>
<dbReference type="GO" id="GO:0005506">
    <property type="term" value="F:iron ion binding"/>
    <property type="evidence" value="ECO:0007669"/>
    <property type="project" value="InterPro"/>
</dbReference>
<dbReference type="SUPFAM" id="SSF48264">
    <property type="entry name" value="Cytochrome P450"/>
    <property type="match status" value="1"/>
</dbReference>
<evidence type="ECO:0000256" key="6">
    <source>
        <dbReference type="ARBA" id="ARBA00023004"/>
    </source>
</evidence>
<keyword evidence="7 9" id="KW-0503">Monooxygenase</keyword>
<evidence type="ECO:0000256" key="8">
    <source>
        <dbReference type="PIRSR" id="PIRSR602401-1"/>
    </source>
</evidence>
<dbReference type="GO" id="GO:0016705">
    <property type="term" value="F:oxidoreductase activity, acting on paired donors, with incorporation or reduction of molecular oxygen"/>
    <property type="evidence" value="ECO:0007669"/>
    <property type="project" value="InterPro"/>
</dbReference>
<keyword evidence="6 8" id="KW-0408">Iron</keyword>
<dbReference type="PANTHER" id="PTHR24305:SF210">
    <property type="entry name" value="CYTOCHROME P450 MONOOXYGENASE ASQL-RELATED"/>
    <property type="match status" value="1"/>
</dbReference>
<organism evidence="10 11">
    <name type="scientific">Penicillium cosmopolitanum</name>
    <dbReference type="NCBI Taxonomy" id="1131564"/>
    <lineage>
        <taxon>Eukaryota</taxon>
        <taxon>Fungi</taxon>
        <taxon>Dikarya</taxon>
        <taxon>Ascomycota</taxon>
        <taxon>Pezizomycotina</taxon>
        <taxon>Eurotiomycetes</taxon>
        <taxon>Eurotiomycetidae</taxon>
        <taxon>Eurotiales</taxon>
        <taxon>Aspergillaceae</taxon>
        <taxon>Penicillium</taxon>
    </lineage>
</organism>
<dbReference type="Gene3D" id="1.10.630.10">
    <property type="entry name" value="Cytochrome P450"/>
    <property type="match status" value="1"/>
</dbReference>
<evidence type="ECO:0000256" key="9">
    <source>
        <dbReference type="RuleBase" id="RU000461"/>
    </source>
</evidence>
<dbReference type="FunFam" id="1.10.630.10:FF:000047">
    <property type="entry name" value="Cytochrome P450 monooxygenase"/>
    <property type="match status" value="1"/>
</dbReference>
<dbReference type="PANTHER" id="PTHR24305">
    <property type="entry name" value="CYTOCHROME P450"/>
    <property type="match status" value="1"/>
</dbReference>
<sequence>MIFLLLSLVLGGSVLRLLYRKWLHPLAHFPGPASAAVSNLPYVKWVISGQLHQRLRELHDEYGDVVRIRPNSLVYRSSQAWKDIYGHRKGGALPFIKDPEFFTPAPPGHAHLINANEADHARQRRLLSHAFSDRVMRDQEPLIMSHVNTFIQKLKDKAREGEVIDMTDWLNFLTFDIVGDLAFGEPFGCLKDSAYHPWVGTIFNSIKTGAILRAFAVYPHLANSMRHLMPKRLTEKRRAHYQMSKEKMLRRLSIQTQRPDFVSYILRYNEDDERCMSRSEIEMNAAIIIQAGSETSASVLCSCIYLLLQRPECLERAVNEIRSTFIHDSDITFTASSKLDYVSAVIEESLRLFPAIPAILPRLVPDGGATINGEFVPAHTSVSVAHYSAYRGSENFTDPDTFAPERWLDSAPKEFTPYQSDQHDVFQPFSYGPRGCIGQNLAYAEMRNILAKLLWHFDITQDFVSPQWVNPKSYIVWAKRPLHVRLEER</sequence>
<dbReference type="InterPro" id="IPR001128">
    <property type="entry name" value="Cyt_P450"/>
</dbReference>
<keyword evidence="4 8" id="KW-0479">Metal-binding</keyword>
<evidence type="ECO:0000256" key="2">
    <source>
        <dbReference type="ARBA" id="ARBA00010617"/>
    </source>
</evidence>
<evidence type="ECO:0000256" key="1">
    <source>
        <dbReference type="ARBA" id="ARBA00001971"/>
    </source>
</evidence>
<comment type="caution">
    <text evidence="10">The sequence shown here is derived from an EMBL/GenBank/DDBJ whole genome shotgun (WGS) entry which is preliminary data.</text>
</comment>
<keyword evidence="3 8" id="KW-0349">Heme</keyword>